<reference evidence="2" key="1">
    <citation type="submission" date="2022-10" db="EMBL/GenBank/DDBJ databases">
        <authorList>
            <person name="Chen Y."/>
            <person name="Dougan E. K."/>
            <person name="Chan C."/>
            <person name="Rhodes N."/>
            <person name="Thang M."/>
        </authorList>
    </citation>
    <scope>NUCLEOTIDE SEQUENCE</scope>
</reference>
<gene>
    <name evidence="2" type="ORF">C1SCF055_LOCUS21357</name>
</gene>
<dbReference type="EMBL" id="CAMXCT030001990">
    <property type="protein sequence ID" value="CAL4782043.1"/>
    <property type="molecule type" value="Genomic_DNA"/>
</dbReference>
<feature type="chain" id="PRO_5043272392" evidence="1">
    <location>
        <begin position="24"/>
        <end position="579"/>
    </location>
</feature>
<accession>A0A9P1G097</accession>
<comment type="caution">
    <text evidence="2">The sequence shown here is derived from an EMBL/GenBank/DDBJ whole genome shotgun (WGS) entry which is preliminary data.</text>
</comment>
<dbReference type="Proteomes" id="UP001152797">
    <property type="component" value="Unassembled WGS sequence"/>
</dbReference>
<sequence length="579" mass="64297">MAQVGFLPRVLLLILAAWQETEGLRQTCSQECQNFFTHASECLHYDDRKVCGCSMSTSPLAGDARCCLLETFRKCLTSNCSHYAPFDFTQVTFNTKTDQATDGWWILGQGRLAGTRWKFNSTDLGTCKLFSHKGGNKSYNFPVPEDWSGVFYAAVPNFTQIYGQRGNAIQQTVKMEFTIEESAKSFNWDLSAIPNGAPGECLDKSWVGKSYCNITFNKSATDDNCKSVGGPSNPSNWSCPDPHDAGCHGGCPTDSVKHPYREGWWGMGACYNYDECKERNGGWCSYFNQRGYKVKAAKDLDCHFNKGGNCECPWDSARSLPKNIFQCSFGEDEKDIGGPDQDCFTAPHDDRKDISCDNASPGEQVLSVDICLWGDKDCDGTLKSTTFTAKCEGKVKGKCPTKGTEICNTNGKCCPEDCPDYDPQDLTNIKKCEELLDHVKDEAKVNSTLRQCQGYSLPLGNKRYACMLLSTQKLQCEPTNFTADETVSCTAPGKVQNDPDLHWTRFECEQAPGKAWCEVRPPSPLEKCEALCPKTLSKCENCYNPNNTPCFDSNAGVCAGLKKNRDQKVAEKQDSFHVH</sequence>
<protein>
    <submittedName>
        <fullName evidence="2">Uncharacterized protein</fullName>
    </submittedName>
</protein>
<dbReference type="EMBL" id="CAMXCT010001990">
    <property type="protein sequence ID" value="CAI3994731.1"/>
    <property type="molecule type" value="Genomic_DNA"/>
</dbReference>
<keyword evidence="4" id="KW-1185">Reference proteome</keyword>
<evidence type="ECO:0000256" key="1">
    <source>
        <dbReference type="SAM" id="SignalP"/>
    </source>
</evidence>
<evidence type="ECO:0000313" key="4">
    <source>
        <dbReference type="Proteomes" id="UP001152797"/>
    </source>
</evidence>
<name>A0A9P1G097_9DINO</name>
<proteinExistence type="predicted"/>
<dbReference type="EMBL" id="CAMXCT020001990">
    <property type="protein sequence ID" value="CAL1148106.1"/>
    <property type="molecule type" value="Genomic_DNA"/>
</dbReference>
<keyword evidence="1" id="KW-0732">Signal</keyword>
<dbReference type="AlphaFoldDB" id="A0A9P1G097"/>
<evidence type="ECO:0000313" key="3">
    <source>
        <dbReference type="EMBL" id="CAL1148106.1"/>
    </source>
</evidence>
<organism evidence="2">
    <name type="scientific">Cladocopium goreaui</name>
    <dbReference type="NCBI Taxonomy" id="2562237"/>
    <lineage>
        <taxon>Eukaryota</taxon>
        <taxon>Sar</taxon>
        <taxon>Alveolata</taxon>
        <taxon>Dinophyceae</taxon>
        <taxon>Suessiales</taxon>
        <taxon>Symbiodiniaceae</taxon>
        <taxon>Cladocopium</taxon>
    </lineage>
</organism>
<reference evidence="3" key="2">
    <citation type="submission" date="2024-04" db="EMBL/GenBank/DDBJ databases">
        <authorList>
            <person name="Chen Y."/>
            <person name="Shah S."/>
            <person name="Dougan E. K."/>
            <person name="Thang M."/>
            <person name="Chan C."/>
        </authorList>
    </citation>
    <scope>NUCLEOTIDE SEQUENCE [LARGE SCALE GENOMIC DNA]</scope>
</reference>
<feature type="signal peptide" evidence="1">
    <location>
        <begin position="1"/>
        <end position="23"/>
    </location>
</feature>
<evidence type="ECO:0000313" key="2">
    <source>
        <dbReference type="EMBL" id="CAI3994731.1"/>
    </source>
</evidence>